<dbReference type="AlphaFoldDB" id="A0A8T4ILC1"/>
<proteinExistence type="predicted"/>
<feature type="compositionally biased region" description="Polar residues" evidence="1">
    <location>
        <begin position="143"/>
        <end position="155"/>
    </location>
</feature>
<keyword evidence="3" id="KW-1185">Reference proteome</keyword>
<protein>
    <submittedName>
        <fullName evidence="2">Uncharacterized protein</fullName>
    </submittedName>
</protein>
<name>A0A8T4ILC1_9SPHN</name>
<dbReference type="Proteomes" id="UP000676996">
    <property type="component" value="Unassembled WGS sequence"/>
</dbReference>
<feature type="region of interest" description="Disordered" evidence="1">
    <location>
        <begin position="117"/>
        <end position="155"/>
    </location>
</feature>
<evidence type="ECO:0000256" key="1">
    <source>
        <dbReference type="SAM" id="MobiDB-lite"/>
    </source>
</evidence>
<dbReference type="EMBL" id="JAGRQC010000006">
    <property type="protein sequence ID" value="MBR0553925.1"/>
    <property type="molecule type" value="Genomic_DNA"/>
</dbReference>
<accession>A0A8T4ILC1</accession>
<reference evidence="2" key="1">
    <citation type="submission" date="2021-04" db="EMBL/GenBank/DDBJ databases">
        <title>Ouciella asimina sp. nov., isolated from the surface seawater in the hydrothermal field of Okinawa Trough.</title>
        <authorList>
            <person name="Shuang W."/>
        </authorList>
    </citation>
    <scope>NUCLEOTIDE SEQUENCE</scope>
    <source>
        <strain evidence="2">LXI357</strain>
    </source>
</reference>
<comment type="caution">
    <text evidence="2">The sequence shown here is derived from an EMBL/GenBank/DDBJ whole genome shotgun (WGS) entry which is preliminary data.</text>
</comment>
<evidence type="ECO:0000313" key="3">
    <source>
        <dbReference type="Proteomes" id="UP000676996"/>
    </source>
</evidence>
<gene>
    <name evidence="2" type="ORF">J7S20_15580</name>
</gene>
<dbReference type="RefSeq" id="WP_284055177.1">
    <property type="nucleotide sequence ID" value="NZ_JAGRQC010000006.1"/>
</dbReference>
<sequence>MLFDRSFLPVHRRPTAQQWRDHICELVAAGIDFLSPQPIIPLPTGTVIAQSDFEDIDAVGRGTFAKVRLYSVAPFDQSISGLVRSGPDELFEVIRYCLQLRSCLAFQMRLRSMTRPGSTCRAAAAGTPYQKRRPSPVEARPQSIGSGNIRLSTQE</sequence>
<evidence type="ECO:0000313" key="2">
    <source>
        <dbReference type="EMBL" id="MBR0553925.1"/>
    </source>
</evidence>
<organism evidence="2 3">
    <name type="scientific">Stakelama marina</name>
    <dbReference type="NCBI Taxonomy" id="2826939"/>
    <lineage>
        <taxon>Bacteria</taxon>
        <taxon>Pseudomonadati</taxon>
        <taxon>Pseudomonadota</taxon>
        <taxon>Alphaproteobacteria</taxon>
        <taxon>Sphingomonadales</taxon>
        <taxon>Sphingomonadaceae</taxon>
        <taxon>Stakelama</taxon>
    </lineage>
</organism>